<sequence length="56" mass="6625">MTDYMGSVDPARAWMYRGDNSLIRCLQGNSASWRGFHYMAAPVLLVRYCDHWVWLR</sequence>
<name>A0ABM9EBB1_9HYPH</name>
<organism evidence="1 2">
    <name type="scientific">Mesorhizobium escarrei</name>
    <dbReference type="NCBI Taxonomy" id="666018"/>
    <lineage>
        <taxon>Bacteria</taxon>
        <taxon>Pseudomonadati</taxon>
        <taxon>Pseudomonadota</taxon>
        <taxon>Alphaproteobacteria</taxon>
        <taxon>Hyphomicrobiales</taxon>
        <taxon>Phyllobacteriaceae</taxon>
        <taxon>Mesorhizobium</taxon>
    </lineage>
</organism>
<proteinExistence type="predicted"/>
<evidence type="ECO:0000313" key="2">
    <source>
        <dbReference type="Proteomes" id="UP001153050"/>
    </source>
</evidence>
<gene>
    <name evidence="1" type="ORF">MES5069_520170</name>
</gene>
<reference evidence="1 2" key="1">
    <citation type="submission" date="2022-03" db="EMBL/GenBank/DDBJ databases">
        <authorList>
            <person name="Brunel B."/>
        </authorList>
    </citation>
    <scope>NUCLEOTIDE SEQUENCE [LARGE SCALE GENOMIC DNA]</scope>
    <source>
        <strain evidence="1">STM5069sample</strain>
    </source>
</reference>
<dbReference type="EMBL" id="CAKXZT010000149">
    <property type="protein sequence ID" value="CAH2406522.1"/>
    <property type="molecule type" value="Genomic_DNA"/>
</dbReference>
<protein>
    <submittedName>
        <fullName evidence="1">Uncharacterized protein</fullName>
    </submittedName>
</protein>
<keyword evidence="2" id="KW-1185">Reference proteome</keyword>
<dbReference type="Proteomes" id="UP001153050">
    <property type="component" value="Unassembled WGS sequence"/>
</dbReference>
<comment type="caution">
    <text evidence="1">The sequence shown here is derived from an EMBL/GenBank/DDBJ whole genome shotgun (WGS) entry which is preliminary data.</text>
</comment>
<accession>A0ABM9EBB1</accession>
<evidence type="ECO:0000313" key="1">
    <source>
        <dbReference type="EMBL" id="CAH2406522.1"/>
    </source>
</evidence>